<evidence type="ECO:0000313" key="2">
    <source>
        <dbReference type="EMBL" id="TGJ70933.1"/>
    </source>
</evidence>
<dbReference type="OrthoDB" id="1920692at2759"/>
<name>A0A7C8KHG5_ORBOL</name>
<evidence type="ECO:0000313" key="3">
    <source>
        <dbReference type="Proteomes" id="UP000297595"/>
    </source>
</evidence>
<dbReference type="AlphaFoldDB" id="A0A7C8KHG5"/>
<proteinExistence type="predicted"/>
<comment type="caution">
    <text evidence="2">The sequence shown here is derived from an EMBL/GenBank/DDBJ whole genome shotgun (WGS) entry which is preliminary data.</text>
</comment>
<reference evidence="2 3" key="1">
    <citation type="submission" date="2019-03" db="EMBL/GenBank/DDBJ databases">
        <title>Nematode-trapping fungi genome.</title>
        <authorList>
            <person name="Vidal-Diez De Ulzurrun G."/>
        </authorList>
    </citation>
    <scope>NUCLEOTIDE SEQUENCE [LARGE SCALE GENOMIC DNA]</scope>
    <source>
        <strain evidence="2 3">TWF154</strain>
    </source>
</reference>
<sequence length="119" mass="13185">MPVPWETLLPFGLVIAVRTIEIHRTDPKQSKSIHPTNNLSVPPHRCSPSPAPVCRRFHTLPKAISPEDTIQIFGIIKVNNGHLPPSLTHILPETSLTNHIQPFLLSSSDETGSAPYKYP</sequence>
<feature type="region of interest" description="Disordered" evidence="1">
    <location>
        <begin position="25"/>
        <end position="45"/>
    </location>
</feature>
<evidence type="ECO:0000256" key="1">
    <source>
        <dbReference type="SAM" id="MobiDB-lite"/>
    </source>
</evidence>
<protein>
    <submittedName>
        <fullName evidence="2">Uncharacterized protein</fullName>
    </submittedName>
</protein>
<gene>
    <name evidence="2" type="ORF">EYR41_002943</name>
</gene>
<feature type="compositionally biased region" description="Polar residues" evidence="1">
    <location>
        <begin position="30"/>
        <end position="40"/>
    </location>
</feature>
<dbReference type="Proteomes" id="UP000297595">
    <property type="component" value="Unassembled WGS sequence"/>
</dbReference>
<accession>A0A7C8KHG5</accession>
<organism evidence="2 3">
    <name type="scientific">Orbilia oligospora</name>
    <name type="common">Nematode-trapping fungus</name>
    <name type="synonym">Arthrobotrys oligospora</name>
    <dbReference type="NCBI Taxonomy" id="2813651"/>
    <lineage>
        <taxon>Eukaryota</taxon>
        <taxon>Fungi</taxon>
        <taxon>Dikarya</taxon>
        <taxon>Ascomycota</taxon>
        <taxon>Pezizomycotina</taxon>
        <taxon>Orbiliomycetes</taxon>
        <taxon>Orbiliales</taxon>
        <taxon>Orbiliaceae</taxon>
        <taxon>Orbilia</taxon>
    </lineage>
</organism>
<dbReference type="EMBL" id="SOZJ01000002">
    <property type="protein sequence ID" value="TGJ70933.1"/>
    <property type="molecule type" value="Genomic_DNA"/>
</dbReference>